<comment type="caution">
    <text evidence="2">The sequence shown here is derived from an EMBL/GenBank/DDBJ whole genome shotgun (WGS) entry which is preliminary data.</text>
</comment>
<feature type="region of interest" description="Disordered" evidence="1">
    <location>
        <begin position="477"/>
        <end position="508"/>
    </location>
</feature>
<reference evidence="2" key="1">
    <citation type="journal article" date="2020" name="Stud. Mycol.">
        <title>101 Dothideomycetes genomes: a test case for predicting lifestyles and emergence of pathogens.</title>
        <authorList>
            <person name="Haridas S."/>
            <person name="Albert R."/>
            <person name="Binder M."/>
            <person name="Bloem J."/>
            <person name="Labutti K."/>
            <person name="Salamov A."/>
            <person name="Andreopoulos B."/>
            <person name="Baker S."/>
            <person name="Barry K."/>
            <person name="Bills G."/>
            <person name="Bluhm B."/>
            <person name="Cannon C."/>
            <person name="Castanera R."/>
            <person name="Culley D."/>
            <person name="Daum C."/>
            <person name="Ezra D."/>
            <person name="Gonzalez J."/>
            <person name="Henrissat B."/>
            <person name="Kuo A."/>
            <person name="Liang C."/>
            <person name="Lipzen A."/>
            <person name="Lutzoni F."/>
            <person name="Magnuson J."/>
            <person name="Mondo S."/>
            <person name="Nolan M."/>
            <person name="Ohm R."/>
            <person name="Pangilinan J."/>
            <person name="Park H.-J."/>
            <person name="Ramirez L."/>
            <person name="Alfaro M."/>
            <person name="Sun H."/>
            <person name="Tritt A."/>
            <person name="Yoshinaga Y."/>
            <person name="Zwiers L.-H."/>
            <person name="Turgeon B."/>
            <person name="Goodwin S."/>
            <person name="Spatafora J."/>
            <person name="Crous P."/>
            <person name="Grigoriev I."/>
        </authorList>
    </citation>
    <scope>NUCLEOTIDE SEQUENCE</scope>
    <source>
        <strain evidence="2">CBS 101060</strain>
    </source>
</reference>
<feature type="compositionally biased region" description="Basic and acidic residues" evidence="1">
    <location>
        <begin position="192"/>
        <end position="202"/>
    </location>
</feature>
<organism evidence="2 3">
    <name type="scientific">Patellaria atrata CBS 101060</name>
    <dbReference type="NCBI Taxonomy" id="1346257"/>
    <lineage>
        <taxon>Eukaryota</taxon>
        <taxon>Fungi</taxon>
        <taxon>Dikarya</taxon>
        <taxon>Ascomycota</taxon>
        <taxon>Pezizomycotina</taxon>
        <taxon>Dothideomycetes</taxon>
        <taxon>Dothideomycetes incertae sedis</taxon>
        <taxon>Patellariales</taxon>
        <taxon>Patellariaceae</taxon>
        <taxon>Patellaria</taxon>
    </lineage>
</organism>
<feature type="compositionally biased region" description="Gly residues" evidence="1">
    <location>
        <begin position="216"/>
        <end position="226"/>
    </location>
</feature>
<feature type="compositionally biased region" description="Polar residues" evidence="1">
    <location>
        <begin position="360"/>
        <end position="390"/>
    </location>
</feature>
<feature type="compositionally biased region" description="Polar residues" evidence="1">
    <location>
        <begin position="11"/>
        <end position="28"/>
    </location>
</feature>
<dbReference type="OrthoDB" id="4174342at2759"/>
<feature type="region of interest" description="Disordered" evidence="1">
    <location>
        <begin position="359"/>
        <end position="413"/>
    </location>
</feature>
<feature type="compositionally biased region" description="Basic and acidic residues" evidence="1">
    <location>
        <begin position="489"/>
        <end position="500"/>
    </location>
</feature>
<keyword evidence="3" id="KW-1185">Reference proteome</keyword>
<name>A0A9P4SEJ0_9PEZI</name>
<evidence type="ECO:0000256" key="1">
    <source>
        <dbReference type="SAM" id="MobiDB-lite"/>
    </source>
</evidence>
<evidence type="ECO:0000313" key="2">
    <source>
        <dbReference type="EMBL" id="KAF2841105.1"/>
    </source>
</evidence>
<dbReference type="AlphaFoldDB" id="A0A9P4SEJ0"/>
<feature type="region of interest" description="Disordered" evidence="1">
    <location>
        <begin position="189"/>
        <end position="257"/>
    </location>
</feature>
<proteinExistence type="predicted"/>
<sequence>MAAATAGYEWSHSSPTLRQHSSPDTTSPMYPDRPIRPMPKRRIRSRLSPEQASTIPFPPTPSNVQPLFTFPYGSTEKTPVPTRHSNSEHSQTCHCGADHSDLESEEEEDPQDYGPQSSPIQFARQGFGGRGIGTASQRSAKGVPPASTSPSADGYESFENTNNKKKRKIPANGAIHTNLSAEMASMGISPEAGDHSAQDDPSHYAGGNSLPSAPGSGTGISGAGRGRFGRPAARGVTERRPLGSSTNGLNAYNGVPGKGRDRWEWSGSQISSPEQGIISTAIANAAVGISAGTSPTGSENVSLLQQEASKTPPQKTQFTFTCESDSATKMVWPGQIGDHSIGMTTNPTAPHATNRRVATHGTQTSPHMNGTQQGNMSSQSAAQIGSNSQGAPLPAKPRRRRTPSREYALADRQRRLQQEYNNYHNPPSREDIWICEFCEYQAIFGTQPEALIRRYERNDRKARKREAEKRRLLEKAKMKGRKGKKGKKAKEVRDRERREEQVDEGIEGEDYDEEYDDGVGVPVQSPQVGHVHQPESLCLSFLRIFSVLPFSAVLHLCCFFA</sequence>
<protein>
    <submittedName>
        <fullName evidence="2">Uncharacterized protein</fullName>
    </submittedName>
</protein>
<feature type="region of interest" description="Disordered" evidence="1">
    <location>
        <begin position="1"/>
        <end position="171"/>
    </location>
</feature>
<accession>A0A9P4SEJ0</accession>
<dbReference type="EMBL" id="MU006091">
    <property type="protein sequence ID" value="KAF2841105.1"/>
    <property type="molecule type" value="Genomic_DNA"/>
</dbReference>
<feature type="compositionally biased region" description="Basic residues" evidence="1">
    <location>
        <begin position="478"/>
        <end position="488"/>
    </location>
</feature>
<evidence type="ECO:0000313" key="3">
    <source>
        <dbReference type="Proteomes" id="UP000799429"/>
    </source>
</evidence>
<gene>
    <name evidence="2" type="ORF">M501DRAFT_526271</name>
</gene>
<dbReference type="Proteomes" id="UP000799429">
    <property type="component" value="Unassembled WGS sequence"/>
</dbReference>